<dbReference type="SUPFAM" id="SSF48498">
    <property type="entry name" value="Tetracyclin repressor-like, C-terminal domain"/>
    <property type="match status" value="1"/>
</dbReference>
<evidence type="ECO:0000259" key="3">
    <source>
        <dbReference type="PROSITE" id="PS50977"/>
    </source>
</evidence>
<evidence type="ECO:0000256" key="2">
    <source>
        <dbReference type="PROSITE-ProRule" id="PRU00335"/>
    </source>
</evidence>
<dbReference type="InterPro" id="IPR041678">
    <property type="entry name" value="TetR_C_16"/>
</dbReference>
<name>A0A6J4VUV7_9BACT</name>
<feature type="DNA-binding region" description="H-T-H motif" evidence="2">
    <location>
        <begin position="39"/>
        <end position="58"/>
    </location>
</feature>
<dbReference type="InterPro" id="IPR036271">
    <property type="entry name" value="Tet_transcr_reg_TetR-rel_C_sf"/>
</dbReference>
<dbReference type="Gene3D" id="1.10.10.60">
    <property type="entry name" value="Homeodomain-like"/>
    <property type="match status" value="1"/>
</dbReference>
<dbReference type="Pfam" id="PF17920">
    <property type="entry name" value="TetR_C_16"/>
    <property type="match status" value="1"/>
</dbReference>
<dbReference type="InterPro" id="IPR001647">
    <property type="entry name" value="HTH_TetR"/>
</dbReference>
<keyword evidence="1 2" id="KW-0238">DNA-binding</keyword>
<dbReference type="InterPro" id="IPR009057">
    <property type="entry name" value="Homeodomain-like_sf"/>
</dbReference>
<dbReference type="EMBL" id="CADCWJ010000875">
    <property type="protein sequence ID" value="CAA9586157.1"/>
    <property type="molecule type" value="Genomic_DNA"/>
</dbReference>
<dbReference type="PANTHER" id="PTHR30055:SF235">
    <property type="entry name" value="TRANSCRIPTIONAL REGULATORY PROTEIN"/>
    <property type="match status" value="1"/>
</dbReference>
<dbReference type="Pfam" id="PF00440">
    <property type="entry name" value="TetR_N"/>
    <property type="match status" value="1"/>
</dbReference>
<accession>A0A6J4VUV7</accession>
<evidence type="ECO:0000256" key="1">
    <source>
        <dbReference type="ARBA" id="ARBA00023125"/>
    </source>
</evidence>
<reference evidence="4" key="1">
    <citation type="submission" date="2020-02" db="EMBL/GenBank/DDBJ databases">
        <authorList>
            <person name="Meier V. D."/>
        </authorList>
    </citation>
    <scope>NUCLEOTIDE SEQUENCE</scope>
    <source>
        <strain evidence="4">AVDCRST_MAG87</strain>
    </source>
</reference>
<evidence type="ECO:0000313" key="4">
    <source>
        <dbReference type="EMBL" id="CAA9586157.1"/>
    </source>
</evidence>
<feature type="domain" description="HTH tetR-type" evidence="3">
    <location>
        <begin position="16"/>
        <end position="76"/>
    </location>
</feature>
<dbReference type="GO" id="GO:0000976">
    <property type="term" value="F:transcription cis-regulatory region binding"/>
    <property type="evidence" value="ECO:0007669"/>
    <property type="project" value="TreeGrafter"/>
</dbReference>
<gene>
    <name evidence="4" type="ORF">AVDCRST_MAG87-3978</name>
</gene>
<dbReference type="SUPFAM" id="SSF46689">
    <property type="entry name" value="Homeodomain-like"/>
    <property type="match status" value="1"/>
</dbReference>
<protein>
    <recommendedName>
        <fullName evidence="3">HTH tetR-type domain-containing protein</fullName>
    </recommendedName>
</protein>
<sequence>MHNEEIGRHERKRDSTVTRAAILQAARVLFTRDSYDHVGMRDIARLVGVDATLVVRYFGTKERLFAEAIAQGLVLDKESFGQGRDGLGERLARSIVAKGDAKGEFDIVLVLLRSASNEQAASLLREALDEQFGLPMAEWLGGERARERASVIIATLFGIAFARNVIRSEPLAGMEPEELVALIAPILQGYIDQAPP</sequence>
<dbReference type="GO" id="GO:0003700">
    <property type="term" value="F:DNA-binding transcription factor activity"/>
    <property type="evidence" value="ECO:0007669"/>
    <property type="project" value="TreeGrafter"/>
</dbReference>
<dbReference type="PANTHER" id="PTHR30055">
    <property type="entry name" value="HTH-TYPE TRANSCRIPTIONAL REGULATOR RUTR"/>
    <property type="match status" value="1"/>
</dbReference>
<dbReference type="InterPro" id="IPR050109">
    <property type="entry name" value="HTH-type_TetR-like_transc_reg"/>
</dbReference>
<proteinExistence type="predicted"/>
<dbReference type="Gene3D" id="1.10.357.10">
    <property type="entry name" value="Tetracycline Repressor, domain 2"/>
    <property type="match status" value="1"/>
</dbReference>
<dbReference type="PROSITE" id="PS50977">
    <property type="entry name" value="HTH_TETR_2"/>
    <property type="match status" value="1"/>
</dbReference>
<dbReference type="AlphaFoldDB" id="A0A6J4VUV7"/>
<organism evidence="4">
    <name type="scientific">uncultured Thermomicrobiales bacterium</name>
    <dbReference type="NCBI Taxonomy" id="1645740"/>
    <lineage>
        <taxon>Bacteria</taxon>
        <taxon>Pseudomonadati</taxon>
        <taxon>Thermomicrobiota</taxon>
        <taxon>Thermomicrobia</taxon>
        <taxon>Thermomicrobiales</taxon>
        <taxon>environmental samples</taxon>
    </lineage>
</organism>